<dbReference type="AlphaFoldDB" id="A0A317SQ65"/>
<evidence type="ECO:0000256" key="1">
    <source>
        <dbReference type="SAM" id="Phobius"/>
    </source>
</evidence>
<sequence>NVHISSLRISVEYRFGELMILLGYNEFKIDLKIGLSPAVAYSIVFILFRNIHSYFHKNRMSKKFYCSPPSVHTYLAGT</sequence>
<evidence type="ECO:0000313" key="3">
    <source>
        <dbReference type="Proteomes" id="UP000246991"/>
    </source>
</evidence>
<gene>
    <name evidence="2" type="ORF">C7212DRAFT_191527</name>
</gene>
<comment type="caution">
    <text evidence="2">The sequence shown here is derived from an EMBL/GenBank/DDBJ whole genome shotgun (WGS) entry which is preliminary data.</text>
</comment>
<feature type="transmembrane region" description="Helical" evidence="1">
    <location>
        <begin position="33"/>
        <end position="51"/>
    </location>
</feature>
<proteinExistence type="predicted"/>
<organism evidence="2 3">
    <name type="scientific">Tuber magnatum</name>
    <name type="common">white Piedmont truffle</name>
    <dbReference type="NCBI Taxonomy" id="42249"/>
    <lineage>
        <taxon>Eukaryota</taxon>
        <taxon>Fungi</taxon>
        <taxon>Dikarya</taxon>
        <taxon>Ascomycota</taxon>
        <taxon>Pezizomycotina</taxon>
        <taxon>Pezizomycetes</taxon>
        <taxon>Pezizales</taxon>
        <taxon>Tuberaceae</taxon>
        <taxon>Tuber</taxon>
    </lineage>
</organism>
<dbReference type="EMBL" id="PYWC01000032">
    <property type="protein sequence ID" value="PWW76569.1"/>
    <property type="molecule type" value="Genomic_DNA"/>
</dbReference>
<accession>A0A317SQ65</accession>
<keyword evidence="3" id="KW-1185">Reference proteome</keyword>
<dbReference type="STRING" id="42249.A0A317SQ65"/>
<keyword evidence="1" id="KW-1133">Transmembrane helix</keyword>
<dbReference type="Proteomes" id="UP000246991">
    <property type="component" value="Unassembled WGS sequence"/>
</dbReference>
<reference evidence="2 3" key="1">
    <citation type="submission" date="2018-03" db="EMBL/GenBank/DDBJ databases">
        <title>Genomes of Pezizomycetes fungi and the evolution of truffles.</title>
        <authorList>
            <person name="Murat C."/>
            <person name="Payen T."/>
            <person name="Noel B."/>
            <person name="Kuo A."/>
            <person name="Martin F.M."/>
        </authorList>
    </citation>
    <scope>NUCLEOTIDE SEQUENCE [LARGE SCALE GENOMIC DNA]</scope>
    <source>
        <strain evidence="2">091103-1</strain>
    </source>
</reference>
<protein>
    <submittedName>
        <fullName evidence="2">Uncharacterized protein</fullName>
    </submittedName>
</protein>
<dbReference type="OrthoDB" id="5375821at2759"/>
<feature type="non-terminal residue" evidence="2">
    <location>
        <position position="1"/>
    </location>
</feature>
<keyword evidence="1" id="KW-0812">Transmembrane</keyword>
<name>A0A317SQ65_9PEZI</name>
<evidence type="ECO:0000313" key="2">
    <source>
        <dbReference type="EMBL" id="PWW76569.1"/>
    </source>
</evidence>
<keyword evidence="1" id="KW-0472">Membrane</keyword>